<proteinExistence type="predicted"/>
<reference evidence="1" key="1">
    <citation type="submission" date="2020-05" db="EMBL/GenBank/DDBJ databases">
        <title>Mycena genomes resolve the evolution of fungal bioluminescence.</title>
        <authorList>
            <person name="Tsai I.J."/>
        </authorList>
    </citation>
    <scope>NUCLEOTIDE SEQUENCE</scope>
    <source>
        <strain evidence="1">160909Yilan</strain>
    </source>
</reference>
<protein>
    <submittedName>
        <fullName evidence="1">Uncharacterized protein</fullName>
    </submittedName>
</protein>
<comment type="caution">
    <text evidence="1">The sequence shown here is derived from an EMBL/GenBank/DDBJ whole genome shotgun (WGS) entry which is preliminary data.</text>
</comment>
<gene>
    <name evidence="1" type="ORF">MSAN_01552900</name>
</gene>
<name>A0A8H6Y0W5_9AGAR</name>
<evidence type="ECO:0000313" key="2">
    <source>
        <dbReference type="Proteomes" id="UP000623467"/>
    </source>
</evidence>
<organism evidence="1 2">
    <name type="scientific">Mycena sanguinolenta</name>
    <dbReference type="NCBI Taxonomy" id="230812"/>
    <lineage>
        <taxon>Eukaryota</taxon>
        <taxon>Fungi</taxon>
        <taxon>Dikarya</taxon>
        <taxon>Basidiomycota</taxon>
        <taxon>Agaricomycotina</taxon>
        <taxon>Agaricomycetes</taxon>
        <taxon>Agaricomycetidae</taxon>
        <taxon>Agaricales</taxon>
        <taxon>Marasmiineae</taxon>
        <taxon>Mycenaceae</taxon>
        <taxon>Mycena</taxon>
    </lineage>
</organism>
<dbReference type="Proteomes" id="UP000623467">
    <property type="component" value="Unassembled WGS sequence"/>
</dbReference>
<keyword evidence="2" id="KW-1185">Reference proteome</keyword>
<evidence type="ECO:0000313" key="1">
    <source>
        <dbReference type="EMBL" id="KAF7351218.1"/>
    </source>
</evidence>
<accession>A0A8H6Y0W5</accession>
<dbReference type="OrthoDB" id="2907484at2759"/>
<sequence>MCLQPLSLLLGLPTELRLQIYDEVVLLPLDCQVATGRPSSRQPVQAAPTLSISWFSLTLVCKTITEELRDYLLTSGNTTYELDIDNLDKRRIIADTVTWRQIPCPPSSVRTLQANLVLHFRTGFGGCGGPAPILSQLYQVLNRFIHNGPLLSRQSPLVSHIHLSTLIVQLCVKDPDPEERRAQGHQPYDKMMVDKVKKGHRRDIEGYIYMLVNRGLLFGAVDKIVCRWAHADDQTTEWEVSKREIGDMKEWNTYGFRWGVPGSSSLAEQPSQSDV</sequence>
<dbReference type="AlphaFoldDB" id="A0A8H6Y0W5"/>
<dbReference type="EMBL" id="JACAZH010000013">
    <property type="protein sequence ID" value="KAF7351218.1"/>
    <property type="molecule type" value="Genomic_DNA"/>
</dbReference>